<dbReference type="AlphaFoldDB" id="A0A2U3EPX2"/>
<feature type="region of interest" description="Disordered" evidence="1">
    <location>
        <begin position="1"/>
        <end position="30"/>
    </location>
</feature>
<comment type="caution">
    <text evidence="2">The sequence shown here is derived from an EMBL/GenBank/DDBJ whole genome shotgun (WGS) entry which is preliminary data.</text>
</comment>
<evidence type="ECO:0000313" key="3">
    <source>
        <dbReference type="Proteomes" id="UP000245956"/>
    </source>
</evidence>
<organism evidence="2 3">
    <name type="scientific">Purpureocillium lilacinum</name>
    <name type="common">Paecilomyces lilacinus</name>
    <dbReference type="NCBI Taxonomy" id="33203"/>
    <lineage>
        <taxon>Eukaryota</taxon>
        <taxon>Fungi</taxon>
        <taxon>Dikarya</taxon>
        <taxon>Ascomycota</taxon>
        <taxon>Pezizomycotina</taxon>
        <taxon>Sordariomycetes</taxon>
        <taxon>Hypocreomycetidae</taxon>
        <taxon>Hypocreales</taxon>
        <taxon>Ophiocordycipitaceae</taxon>
        <taxon>Purpureocillium</taxon>
    </lineage>
</organism>
<gene>
    <name evidence="2" type="ORF">PCL_03742</name>
</gene>
<feature type="compositionally biased region" description="Polar residues" evidence="1">
    <location>
        <begin position="1"/>
        <end position="10"/>
    </location>
</feature>
<dbReference type="EMBL" id="LCWV01000001">
    <property type="protein sequence ID" value="PWI76548.1"/>
    <property type="molecule type" value="Genomic_DNA"/>
</dbReference>
<accession>A0A2U3EPX2</accession>
<evidence type="ECO:0000256" key="1">
    <source>
        <dbReference type="SAM" id="MobiDB-lite"/>
    </source>
</evidence>
<sequence length="241" mass="25227">MHGQDGTTTRAARCAPNERPAVGDPTVSAEDTGAELRNLAPPGTVNWDWDWDCGLGTGGRASFALGAHAPWMVGAYLRVGFAGGCPFGEGRDLIILGGGSEIRGVLRADAQGLIQIAEVPYRVVGRVDEGGNDACACADVGLRGGSRIINDSTGSTEFLFLLYSIVLVTIHSFAASLRCTVFSCALFAVVRPVLGGVHFITVHGDEWASRLPAHTHATTSAPAEYPRAPVTPARACLGRAR</sequence>
<dbReference type="Proteomes" id="UP000245956">
    <property type="component" value="Unassembled WGS sequence"/>
</dbReference>
<name>A0A2U3EPX2_PURLI</name>
<evidence type="ECO:0000313" key="2">
    <source>
        <dbReference type="EMBL" id="PWI76548.1"/>
    </source>
</evidence>
<proteinExistence type="predicted"/>
<reference evidence="2 3" key="1">
    <citation type="journal article" date="2016" name="Front. Microbiol.">
        <title>Genome and transcriptome sequences reveal the specific parasitism of the nematophagous Purpureocillium lilacinum 36-1.</title>
        <authorList>
            <person name="Xie J."/>
            <person name="Li S."/>
            <person name="Mo C."/>
            <person name="Xiao X."/>
            <person name="Peng D."/>
            <person name="Wang G."/>
            <person name="Xiao Y."/>
        </authorList>
    </citation>
    <scope>NUCLEOTIDE SEQUENCE [LARGE SCALE GENOMIC DNA]</scope>
    <source>
        <strain evidence="2 3">36-1</strain>
    </source>
</reference>
<protein>
    <submittedName>
        <fullName evidence="2">Uncharacterized protein</fullName>
    </submittedName>
</protein>